<evidence type="ECO:0000313" key="3">
    <source>
        <dbReference type="Proteomes" id="UP000485058"/>
    </source>
</evidence>
<reference evidence="2 3" key="1">
    <citation type="submission" date="2020-02" db="EMBL/GenBank/DDBJ databases">
        <title>Draft genome sequence of Haematococcus lacustris strain NIES-144.</title>
        <authorList>
            <person name="Morimoto D."/>
            <person name="Nakagawa S."/>
            <person name="Yoshida T."/>
            <person name="Sawayama S."/>
        </authorList>
    </citation>
    <scope>NUCLEOTIDE SEQUENCE [LARGE SCALE GENOMIC DNA]</scope>
    <source>
        <strain evidence="2 3">NIES-144</strain>
    </source>
</reference>
<feature type="non-terminal residue" evidence="2">
    <location>
        <position position="1"/>
    </location>
</feature>
<organism evidence="2 3">
    <name type="scientific">Haematococcus lacustris</name>
    <name type="common">Green alga</name>
    <name type="synonym">Haematococcus pluvialis</name>
    <dbReference type="NCBI Taxonomy" id="44745"/>
    <lineage>
        <taxon>Eukaryota</taxon>
        <taxon>Viridiplantae</taxon>
        <taxon>Chlorophyta</taxon>
        <taxon>core chlorophytes</taxon>
        <taxon>Chlorophyceae</taxon>
        <taxon>CS clade</taxon>
        <taxon>Chlamydomonadales</taxon>
        <taxon>Haematococcaceae</taxon>
        <taxon>Haematococcus</taxon>
    </lineage>
</organism>
<feature type="compositionally biased region" description="Basic residues" evidence="1">
    <location>
        <begin position="81"/>
        <end position="92"/>
    </location>
</feature>
<sequence length="181" mass="19766">MAQLLPQLRDALQKRQTEFRGQLETITGKTVRRQLEADLGLEKKSLDAMKEQIDVLINEGAQAEEVKSKAGSRPKAPAGRAKGKKAPAKKYSGKVEKLRNICRLASVKIPPGVYKAKSDAGVEEALQALLSKHGLNASSSEAKISQVKKKLEKERELDGMDMGNIISTSSRPRRATAAVNY</sequence>
<evidence type="ECO:0000256" key="1">
    <source>
        <dbReference type="SAM" id="MobiDB-lite"/>
    </source>
</evidence>
<dbReference type="GO" id="GO:0005634">
    <property type="term" value="C:nucleus"/>
    <property type="evidence" value="ECO:0007669"/>
    <property type="project" value="TreeGrafter"/>
</dbReference>
<name>A0A699ZKH0_HAELA</name>
<feature type="non-terminal residue" evidence="2">
    <location>
        <position position="181"/>
    </location>
</feature>
<dbReference type="EMBL" id="BLLF01000972">
    <property type="protein sequence ID" value="GFH16272.1"/>
    <property type="molecule type" value="Genomic_DNA"/>
</dbReference>
<comment type="caution">
    <text evidence="2">The sequence shown here is derived from an EMBL/GenBank/DDBJ whole genome shotgun (WGS) entry which is preliminary data.</text>
</comment>
<gene>
    <name evidence="2" type="ORF">HaLaN_12659</name>
</gene>
<evidence type="ECO:0000313" key="2">
    <source>
        <dbReference type="EMBL" id="GFH16272.1"/>
    </source>
</evidence>
<dbReference type="Proteomes" id="UP000485058">
    <property type="component" value="Unassembled WGS sequence"/>
</dbReference>
<accession>A0A699ZKH0</accession>
<dbReference type="PANTHER" id="PTHR15410">
    <property type="entry name" value="HIRA-INTERACTING PROTEIN 3"/>
    <property type="match status" value="1"/>
</dbReference>
<keyword evidence="3" id="KW-1185">Reference proteome</keyword>
<proteinExistence type="predicted"/>
<feature type="region of interest" description="Disordered" evidence="1">
    <location>
        <begin position="155"/>
        <end position="181"/>
    </location>
</feature>
<dbReference type="AlphaFoldDB" id="A0A699ZKH0"/>
<dbReference type="PANTHER" id="PTHR15410:SF2">
    <property type="entry name" value="HIRA-INTERACTING PROTEIN 3"/>
    <property type="match status" value="1"/>
</dbReference>
<feature type="region of interest" description="Disordered" evidence="1">
    <location>
        <begin position="63"/>
        <end position="92"/>
    </location>
</feature>
<protein>
    <submittedName>
        <fullName evidence="2">Uncharacterized protein</fullName>
    </submittedName>
</protein>
<dbReference type="InterPro" id="IPR037647">
    <property type="entry name" value="HIRIP3"/>
</dbReference>